<dbReference type="GO" id="GO:0016192">
    <property type="term" value="P:vesicle-mediated transport"/>
    <property type="evidence" value="ECO:0007669"/>
    <property type="project" value="TreeGrafter"/>
</dbReference>
<reference evidence="7 8" key="1">
    <citation type="submission" date="2009-08" db="EMBL/GenBank/DDBJ databases">
        <title>The Genome Sequence of Spizellomyces punctatus strain DAOM BR117.</title>
        <authorList>
            <consortium name="The Broad Institute Genome Sequencing Platform"/>
            <person name="Russ C."/>
            <person name="Cuomo C."/>
            <person name="Shea T."/>
            <person name="Young S.K."/>
            <person name="Zeng Q."/>
            <person name="Koehrsen M."/>
            <person name="Haas B."/>
            <person name="Borodovsky M."/>
            <person name="Guigo R."/>
            <person name="Alvarado L."/>
            <person name="Berlin A."/>
            <person name="Bochicchio J."/>
            <person name="Borenstein D."/>
            <person name="Chapman S."/>
            <person name="Chen Z."/>
            <person name="Engels R."/>
            <person name="Freedman E."/>
            <person name="Gellesch M."/>
            <person name="Goldberg J."/>
            <person name="Griggs A."/>
            <person name="Gujja S."/>
            <person name="Heiman D."/>
            <person name="Hepburn T."/>
            <person name="Howarth C."/>
            <person name="Jen D."/>
            <person name="Larson L."/>
            <person name="Lewis B."/>
            <person name="Mehta T."/>
            <person name="Park D."/>
            <person name="Pearson M."/>
            <person name="Roberts A."/>
            <person name="Saif S."/>
            <person name="Shenoy N."/>
            <person name="Sisk P."/>
            <person name="Stolte C."/>
            <person name="Sykes S."/>
            <person name="Thomson T."/>
            <person name="Walk T."/>
            <person name="White J."/>
            <person name="Yandava C."/>
            <person name="Burger G."/>
            <person name="Gray M.W."/>
            <person name="Holland P.W.H."/>
            <person name="King N."/>
            <person name="Lang F.B.F."/>
            <person name="Roger A.J."/>
            <person name="Ruiz-Trillo I."/>
            <person name="Lander E."/>
            <person name="Nusbaum C."/>
        </authorList>
    </citation>
    <scope>NUCLEOTIDE SEQUENCE [LARGE SCALE GENOMIC DNA]</scope>
    <source>
        <strain evidence="7 8">DAOM BR117</strain>
    </source>
</reference>
<evidence type="ECO:0000256" key="3">
    <source>
        <dbReference type="ARBA" id="ARBA00022692"/>
    </source>
</evidence>
<sequence>MSLGSEIKSGKFTIYAQWAAILSVIFLIVFSITNFISVLPFAIISWVEAFFMIWLEIPLLTVCLPGGPKIESFKQFFANTLFRSALYAVFAVLIWLSILMQATSLLTAAITLTLTCVFYLISVFKKEELERSGVTGGQGVASAAAMGRV</sequence>
<evidence type="ECO:0000256" key="1">
    <source>
        <dbReference type="ARBA" id="ARBA00004127"/>
    </source>
</evidence>
<dbReference type="GO" id="GO:0016020">
    <property type="term" value="C:membrane"/>
    <property type="evidence" value="ECO:0007669"/>
    <property type="project" value="InterPro"/>
</dbReference>
<dbReference type="Pfam" id="PF10233">
    <property type="entry name" value="Cg6151-P"/>
    <property type="match status" value="1"/>
</dbReference>
<organism evidence="7 8">
    <name type="scientific">Spizellomyces punctatus (strain DAOM BR117)</name>
    <dbReference type="NCBI Taxonomy" id="645134"/>
    <lineage>
        <taxon>Eukaryota</taxon>
        <taxon>Fungi</taxon>
        <taxon>Fungi incertae sedis</taxon>
        <taxon>Chytridiomycota</taxon>
        <taxon>Chytridiomycota incertae sedis</taxon>
        <taxon>Chytridiomycetes</taxon>
        <taxon>Spizellomycetales</taxon>
        <taxon>Spizellomycetaceae</taxon>
        <taxon>Spizellomyces</taxon>
    </lineage>
</organism>
<feature type="transmembrane region" description="Helical" evidence="6">
    <location>
        <begin position="76"/>
        <end position="98"/>
    </location>
</feature>
<feature type="transmembrane region" description="Helical" evidence="6">
    <location>
        <begin position="12"/>
        <end position="32"/>
    </location>
</feature>
<dbReference type="PANTHER" id="PTHR13314">
    <property type="entry name" value="CALCIUM CHANNEL FLOWER HOMOLOG"/>
    <property type="match status" value="1"/>
</dbReference>
<keyword evidence="5 6" id="KW-0472">Membrane</keyword>
<gene>
    <name evidence="7" type="ORF">SPPG_08763</name>
</gene>
<evidence type="ECO:0000256" key="5">
    <source>
        <dbReference type="ARBA" id="ARBA00023136"/>
    </source>
</evidence>
<dbReference type="InParanoid" id="A0A0L0H519"/>
<protein>
    <recommendedName>
        <fullName evidence="9">Golgi apparatus membrane protein TVP18</fullName>
    </recommendedName>
</protein>
<feature type="transmembrane region" description="Helical" evidence="6">
    <location>
        <begin position="38"/>
        <end position="64"/>
    </location>
</feature>
<dbReference type="OMA" id="IYAQWLG"/>
<evidence type="ECO:0000313" key="7">
    <source>
        <dbReference type="EMBL" id="KNC95823.1"/>
    </source>
</evidence>
<evidence type="ECO:0008006" key="9">
    <source>
        <dbReference type="Google" id="ProtNLM"/>
    </source>
</evidence>
<dbReference type="FunCoup" id="A0A0L0H519">
    <property type="interactions" value="32"/>
</dbReference>
<keyword evidence="4 6" id="KW-1133">Transmembrane helix</keyword>
<dbReference type="SMART" id="SM01077">
    <property type="entry name" value="Cg6151-P"/>
    <property type="match status" value="1"/>
</dbReference>
<feature type="transmembrane region" description="Helical" evidence="6">
    <location>
        <begin position="104"/>
        <end position="124"/>
    </location>
</feature>
<name>A0A0L0H519_SPIPD</name>
<evidence type="ECO:0000256" key="4">
    <source>
        <dbReference type="ARBA" id="ARBA00022989"/>
    </source>
</evidence>
<dbReference type="RefSeq" id="XP_016603863.1">
    <property type="nucleotide sequence ID" value="XM_016756918.1"/>
</dbReference>
<keyword evidence="3 6" id="KW-0812">Transmembrane</keyword>
<dbReference type="GeneID" id="27691905"/>
<dbReference type="EMBL" id="KQ257475">
    <property type="protein sequence ID" value="KNC95823.1"/>
    <property type="molecule type" value="Genomic_DNA"/>
</dbReference>
<proteinExistence type="inferred from homology"/>
<dbReference type="GO" id="GO:0012505">
    <property type="term" value="C:endomembrane system"/>
    <property type="evidence" value="ECO:0007669"/>
    <property type="project" value="UniProtKB-SubCell"/>
</dbReference>
<comment type="similarity">
    <text evidence="2">Belongs to the TVP18 family.</text>
</comment>
<dbReference type="STRING" id="645134.A0A0L0H519"/>
<dbReference type="OrthoDB" id="5591789at2759"/>
<evidence type="ECO:0000256" key="2">
    <source>
        <dbReference type="ARBA" id="ARBA00005738"/>
    </source>
</evidence>
<evidence type="ECO:0000313" key="8">
    <source>
        <dbReference type="Proteomes" id="UP000053201"/>
    </source>
</evidence>
<dbReference type="Proteomes" id="UP000053201">
    <property type="component" value="Unassembled WGS sequence"/>
</dbReference>
<accession>A0A0L0H519</accession>
<dbReference type="PANTHER" id="PTHR13314:SF2">
    <property type="entry name" value="CALCIUM CHANNEL FLOWER HOMOLOG"/>
    <property type="match status" value="1"/>
</dbReference>
<dbReference type="VEuPathDB" id="FungiDB:SPPG_08763"/>
<comment type="subcellular location">
    <subcellularLocation>
        <location evidence="1">Endomembrane system</location>
        <topology evidence="1">Multi-pass membrane protein</topology>
    </subcellularLocation>
</comment>
<dbReference type="InterPro" id="IPR019365">
    <property type="entry name" value="TVP18/Ca-channel_flower"/>
</dbReference>
<evidence type="ECO:0000256" key="6">
    <source>
        <dbReference type="SAM" id="Phobius"/>
    </source>
</evidence>
<dbReference type="AlphaFoldDB" id="A0A0L0H519"/>
<keyword evidence="8" id="KW-1185">Reference proteome</keyword>
<dbReference type="eggNOG" id="ENOG502S3AC">
    <property type="taxonomic scope" value="Eukaryota"/>
</dbReference>